<evidence type="ECO:0008006" key="2">
    <source>
        <dbReference type="Google" id="ProtNLM"/>
    </source>
</evidence>
<organism evidence="1">
    <name type="scientific">uncultured Caudovirales phage</name>
    <dbReference type="NCBI Taxonomy" id="2100421"/>
    <lineage>
        <taxon>Viruses</taxon>
        <taxon>Duplodnaviria</taxon>
        <taxon>Heunggongvirae</taxon>
        <taxon>Uroviricota</taxon>
        <taxon>Caudoviricetes</taxon>
        <taxon>Peduoviridae</taxon>
        <taxon>Maltschvirus</taxon>
        <taxon>Maltschvirus maltsch</taxon>
    </lineage>
</organism>
<gene>
    <name evidence="1" type="ORF">UFOVP190_105</name>
</gene>
<dbReference type="EMBL" id="LR798243">
    <property type="protein sequence ID" value="CAB5214413.1"/>
    <property type="molecule type" value="Genomic_DNA"/>
</dbReference>
<evidence type="ECO:0000313" key="1">
    <source>
        <dbReference type="EMBL" id="CAB5214413.1"/>
    </source>
</evidence>
<protein>
    <recommendedName>
        <fullName evidence="2">HNHc domain containing protein</fullName>
    </recommendedName>
</protein>
<proteinExistence type="predicted"/>
<accession>A0A6J7WK95</accession>
<name>A0A6J7WK95_9CAUD</name>
<sequence>MDIFGWLQVPLGRFIDKYSMLKRDLCPICNDNQVAVNYVRDGVRHYRNSCTSCIRKSRKLRPQAPAWAKSGYKKPEKCDVCNFKAKMPAKQLFVFHVDGNLKNNAWVNLKTVCANCRIELLGKRIAWKPATIVPDF</sequence>
<reference evidence="1" key="1">
    <citation type="submission" date="2020-05" db="EMBL/GenBank/DDBJ databases">
        <authorList>
            <person name="Chiriac C."/>
            <person name="Salcher M."/>
            <person name="Ghai R."/>
            <person name="Kavagutti S V."/>
        </authorList>
    </citation>
    <scope>NUCLEOTIDE SEQUENCE</scope>
</reference>